<dbReference type="PANTHER" id="PTHR23351">
    <property type="entry name" value="FOS TRANSCRIPTION FACTOR-RELATED"/>
    <property type="match status" value="1"/>
</dbReference>
<gene>
    <name evidence="7" type="ORF">ACJMK2_036720</name>
</gene>
<keyword evidence="1" id="KW-0805">Transcription regulation</keyword>
<keyword evidence="3" id="KW-0804">Transcription</keyword>
<evidence type="ECO:0000256" key="2">
    <source>
        <dbReference type="ARBA" id="ARBA00023125"/>
    </source>
</evidence>
<evidence type="ECO:0000256" key="5">
    <source>
        <dbReference type="SAM" id="SignalP"/>
    </source>
</evidence>
<dbReference type="AlphaFoldDB" id="A0ABD3WM86"/>
<evidence type="ECO:0000256" key="3">
    <source>
        <dbReference type="ARBA" id="ARBA00023163"/>
    </source>
</evidence>
<sequence length="220" mass="25076">MIYFFLLLFAEIDICLSMVDISDIDKSLVGATVESLKSGTLLPIIKEELKLKIQSRRLGEGKDEMEVTFEQPIKPALTDEEKRRKEKRKMKNREAANRSRAKKKNQKEQILQDKRILEERNKALKETVQKLECEKSKWQKVLPNTKRFHLPSNKNMQASWDGSRSIKGDTVFSKDYLMLDIPSSASYPSSPLNSFTDPGSSWPCSPEDGIVPGSQPLTSL</sequence>
<evidence type="ECO:0000313" key="8">
    <source>
        <dbReference type="Proteomes" id="UP001634394"/>
    </source>
</evidence>
<feature type="domain" description="BZIP" evidence="6">
    <location>
        <begin position="82"/>
        <end position="134"/>
    </location>
</feature>
<dbReference type="GO" id="GO:0003677">
    <property type="term" value="F:DNA binding"/>
    <property type="evidence" value="ECO:0007669"/>
    <property type="project" value="UniProtKB-KW"/>
</dbReference>
<feature type="chain" id="PRO_5044873019" description="BZIP domain-containing protein" evidence="5">
    <location>
        <begin position="18"/>
        <end position="220"/>
    </location>
</feature>
<protein>
    <recommendedName>
        <fullName evidence="6">BZIP domain-containing protein</fullName>
    </recommendedName>
</protein>
<dbReference type="Proteomes" id="UP001634394">
    <property type="component" value="Unassembled WGS sequence"/>
</dbReference>
<dbReference type="InterPro" id="IPR004827">
    <property type="entry name" value="bZIP"/>
</dbReference>
<dbReference type="InterPro" id="IPR046347">
    <property type="entry name" value="bZIP_sf"/>
</dbReference>
<dbReference type="SUPFAM" id="SSF57959">
    <property type="entry name" value="Leucine zipper domain"/>
    <property type="match status" value="1"/>
</dbReference>
<evidence type="ECO:0000256" key="1">
    <source>
        <dbReference type="ARBA" id="ARBA00023015"/>
    </source>
</evidence>
<evidence type="ECO:0000313" key="7">
    <source>
        <dbReference type="EMBL" id="KAL3873625.1"/>
    </source>
</evidence>
<reference evidence="7 8" key="1">
    <citation type="submission" date="2024-11" db="EMBL/GenBank/DDBJ databases">
        <title>Chromosome-level genome assembly of the freshwater bivalve Anodonta woodiana.</title>
        <authorList>
            <person name="Chen X."/>
        </authorList>
    </citation>
    <scope>NUCLEOTIDE SEQUENCE [LARGE SCALE GENOMIC DNA]</scope>
    <source>
        <strain evidence="7">MN2024</strain>
        <tissue evidence="7">Gills</tissue>
    </source>
</reference>
<organism evidence="7 8">
    <name type="scientific">Sinanodonta woodiana</name>
    <name type="common">Chinese pond mussel</name>
    <name type="synonym">Anodonta woodiana</name>
    <dbReference type="NCBI Taxonomy" id="1069815"/>
    <lineage>
        <taxon>Eukaryota</taxon>
        <taxon>Metazoa</taxon>
        <taxon>Spiralia</taxon>
        <taxon>Lophotrochozoa</taxon>
        <taxon>Mollusca</taxon>
        <taxon>Bivalvia</taxon>
        <taxon>Autobranchia</taxon>
        <taxon>Heteroconchia</taxon>
        <taxon>Palaeoheterodonta</taxon>
        <taxon>Unionida</taxon>
        <taxon>Unionoidea</taxon>
        <taxon>Unionidae</taxon>
        <taxon>Unioninae</taxon>
        <taxon>Sinanodonta</taxon>
    </lineage>
</organism>
<keyword evidence="5" id="KW-0732">Signal</keyword>
<feature type="region of interest" description="Disordered" evidence="4">
    <location>
        <begin position="187"/>
        <end position="220"/>
    </location>
</feature>
<feature type="signal peptide" evidence="5">
    <location>
        <begin position="1"/>
        <end position="17"/>
    </location>
</feature>
<dbReference type="Gene3D" id="1.20.5.170">
    <property type="match status" value="1"/>
</dbReference>
<name>A0ABD3WM86_SINWO</name>
<dbReference type="PANTHER" id="PTHR23351:SF24">
    <property type="entry name" value="ACTIVATING TRANSCRIPTION FACTOR 3-RELATED"/>
    <property type="match status" value="1"/>
</dbReference>
<accession>A0ABD3WM86</accession>
<proteinExistence type="predicted"/>
<comment type="caution">
    <text evidence="7">The sequence shown here is derived from an EMBL/GenBank/DDBJ whole genome shotgun (WGS) entry which is preliminary data.</text>
</comment>
<dbReference type="InterPro" id="IPR000837">
    <property type="entry name" value="AP-1"/>
</dbReference>
<dbReference type="EMBL" id="JBJQND010000006">
    <property type="protein sequence ID" value="KAL3873625.1"/>
    <property type="molecule type" value="Genomic_DNA"/>
</dbReference>
<keyword evidence="8" id="KW-1185">Reference proteome</keyword>
<keyword evidence="2" id="KW-0238">DNA-binding</keyword>
<dbReference type="PROSITE" id="PS50217">
    <property type="entry name" value="BZIP"/>
    <property type="match status" value="1"/>
</dbReference>
<dbReference type="Pfam" id="PF07716">
    <property type="entry name" value="bZIP_2"/>
    <property type="match status" value="1"/>
</dbReference>
<evidence type="ECO:0000259" key="6">
    <source>
        <dbReference type="PROSITE" id="PS50217"/>
    </source>
</evidence>
<feature type="region of interest" description="Disordered" evidence="4">
    <location>
        <begin position="71"/>
        <end position="114"/>
    </location>
</feature>
<dbReference type="PROSITE" id="PS00036">
    <property type="entry name" value="BZIP_BASIC"/>
    <property type="match status" value="1"/>
</dbReference>
<evidence type="ECO:0000256" key="4">
    <source>
        <dbReference type="SAM" id="MobiDB-lite"/>
    </source>
</evidence>